<dbReference type="AlphaFoldDB" id="U1Q9K0"/>
<sequence length="731" mass="73448">MAMYELDGNHLLPVRLGRSADSITLSHSLVAIQRQIVDVLRRPLFPLSWDEIDGGASLTALDATGQVVVVEVLERVDSAGLLAAMSRLTQAAAAGRREIASRYAGGLGAFSEDWNEFREAMPAQVEPGPRLTILSAALEPDVVGGLGVLASSGLEIHEVDVRIVDESRIVVVVEKISGMDVASGGPLLVARAPRPALAGSAGAVGAGGSRAVDASEQVEQTSPVTGPIEIVLPPEPVGDLDADPGADGGGAIPAGAFAASGAADALSELFEPVAVTAEQPQVHALAAQGRAEARDEDRARESAEDIADDNAHGASGDSSDNASGADGPDTAGDPPESHTDASAGVAADDPDIVGGAEPQPRTAASDFENGPGDADRDGDDEDAPDGKDDGERPGAYGTDSGADKTAGVGVGRDLADILSGDSLTGPITIDLGDGLETDDDRADDADPADDADDADPADDAGAQARAVAALAGGVDILGGSSLSGGGGSAASAGSALSDAPLGAAADSTSIAVAGGTRGTAASHTSAGDSEASGAWRKDDSRSRMGRRSRATRPPSQNDAPSSPTSHAATTPAAVSGASETGEHSAQAAEAWSTVAPNEARPAEPTGAVPLVSWEPLRGSADALDPVAEALGGDPSKSLVVQETAELAAVAATLGEPTQLIWQRLRRGIYHEAMLSVEGVITLSDGRSFTDPTSAANAAQDVTDADGWRVWRVGVRGAHLGDLRDDLADRSS</sequence>
<reference evidence="3 4" key="1">
    <citation type="submission" date="2013-08" db="EMBL/GenBank/DDBJ databases">
        <authorList>
            <person name="Weinstock G."/>
            <person name="Sodergren E."/>
            <person name="Wylie T."/>
            <person name="Fulton L."/>
            <person name="Fulton R."/>
            <person name="Fronick C."/>
            <person name="O'Laughlin M."/>
            <person name="Godfrey J."/>
            <person name="Miner T."/>
            <person name="Herter B."/>
            <person name="Appelbaum E."/>
            <person name="Cordes M."/>
            <person name="Lek S."/>
            <person name="Wollam A."/>
            <person name="Pepin K.H."/>
            <person name="Palsikar V.B."/>
            <person name="Mitreva M."/>
            <person name="Wilson R.K."/>
        </authorList>
    </citation>
    <scope>NUCLEOTIDE SEQUENCE [LARGE SCALE GENOMIC DNA]</scope>
    <source>
        <strain evidence="3 4">F0542</strain>
    </source>
</reference>
<dbReference type="EMBL" id="AWSE01000061">
    <property type="protein sequence ID" value="ERH24450.1"/>
    <property type="molecule type" value="Genomic_DNA"/>
</dbReference>
<feature type="region of interest" description="Disordered" evidence="1">
    <location>
        <begin position="516"/>
        <end position="605"/>
    </location>
</feature>
<evidence type="ECO:0000259" key="2">
    <source>
        <dbReference type="Pfam" id="PF18755"/>
    </source>
</evidence>
<dbReference type="Proteomes" id="UP000016536">
    <property type="component" value="Unassembled WGS sequence"/>
</dbReference>
<evidence type="ECO:0000313" key="3">
    <source>
        <dbReference type="EMBL" id="ERH24450.1"/>
    </source>
</evidence>
<feature type="compositionally biased region" description="Low complexity" evidence="1">
    <location>
        <begin position="312"/>
        <end position="329"/>
    </location>
</feature>
<keyword evidence="4" id="KW-1185">Reference proteome</keyword>
<feature type="compositionally biased region" description="Low complexity" evidence="1">
    <location>
        <begin position="489"/>
        <end position="501"/>
    </location>
</feature>
<dbReference type="HOGENOM" id="CLU_384814_0_0_11"/>
<evidence type="ECO:0000313" key="4">
    <source>
        <dbReference type="Proteomes" id="UP000016536"/>
    </source>
</evidence>
<dbReference type="RefSeq" id="WP_021607891.1">
    <property type="nucleotide sequence ID" value="NZ_KE951839.1"/>
</dbReference>
<dbReference type="Pfam" id="PF18755">
    <property type="entry name" value="RAMA"/>
    <property type="match status" value="1"/>
</dbReference>
<gene>
    <name evidence="3" type="ORF">HMPREF1979_01243</name>
</gene>
<name>U1Q9K0_9ACTO</name>
<feature type="compositionally biased region" description="Acidic residues" evidence="1">
    <location>
        <begin position="433"/>
        <end position="458"/>
    </location>
</feature>
<dbReference type="InterPro" id="IPR040843">
    <property type="entry name" value="RAMA"/>
</dbReference>
<comment type="caution">
    <text evidence="3">The sequence shown here is derived from an EMBL/GenBank/DDBJ whole genome shotgun (WGS) entry which is preliminary data.</text>
</comment>
<feature type="region of interest" description="Disordered" evidence="1">
    <location>
        <begin position="475"/>
        <end position="501"/>
    </location>
</feature>
<organism evidence="3 4">
    <name type="scientific">Actinomyces johnsonii F0542</name>
    <dbReference type="NCBI Taxonomy" id="1321818"/>
    <lineage>
        <taxon>Bacteria</taxon>
        <taxon>Bacillati</taxon>
        <taxon>Actinomycetota</taxon>
        <taxon>Actinomycetes</taxon>
        <taxon>Actinomycetales</taxon>
        <taxon>Actinomycetaceae</taxon>
        <taxon>Actinomyces</taxon>
    </lineage>
</organism>
<feature type="region of interest" description="Disordered" evidence="1">
    <location>
        <begin position="285"/>
        <end position="463"/>
    </location>
</feature>
<feature type="compositionally biased region" description="Basic and acidic residues" evidence="1">
    <location>
        <begin position="291"/>
        <end position="303"/>
    </location>
</feature>
<proteinExistence type="predicted"/>
<feature type="domain" description="RAMA" evidence="2">
    <location>
        <begin position="650"/>
        <end position="729"/>
    </location>
</feature>
<accession>U1Q9K0</accession>
<feature type="compositionally biased region" description="Low complexity" evidence="1">
    <location>
        <begin position="559"/>
        <end position="573"/>
    </location>
</feature>
<evidence type="ECO:0000256" key="1">
    <source>
        <dbReference type="SAM" id="MobiDB-lite"/>
    </source>
</evidence>
<protein>
    <recommendedName>
        <fullName evidence="2">RAMA domain-containing protein</fullName>
    </recommendedName>
</protein>
<dbReference type="PATRIC" id="fig|1321818.3.peg.1038"/>